<dbReference type="NCBIfam" id="NF009545">
    <property type="entry name" value="PRK12933.1"/>
    <property type="match status" value="1"/>
</dbReference>
<dbReference type="Pfam" id="PF22599">
    <property type="entry name" value="SecDF_P1_head"/>
    <property type="match status" value="1"/>
</dbReference>
<dbReference type="Gene3D" id="3.30.70.3400">
    <property type="match status" value="2"/>
</dbReference>
<feature type="domain" description="Protein translocase subunit SecDF P1" evidence="12">
    <location>
        <begin position="237"/>
        <end position="294"/>
    </location>
</feature>
<keyword evidence="4 9" id="KW-0812">Transmembrane</keyword>
<name>A0A545T6R3_9GAMM</name>
<feature type="domain" description="SecD export protein N-terminal TM" evidence="11">
    <location>
        <begin position="14"/>
        <end position="111"/>
    </location>
</feature>
<dbReference type="AlphaFoldDB" id="A0A545T6R3"/>
<evidence type="ECO:0000256" key="3">
    <source>
        <dbReference type="ARBA" id="ARBA00022475"/>
    </source>
</evidence>
<evidence type="ECO:0000256" key="6">
    <source>
        <dbReference type="ARBA" id="ARBA00022989"/>
    </source>
</evidence>
<feature type="transmembrane region" description="Helical" evidence="9">
    <location>
        <begin position="21"/>
        <end position="40"/>
    </location>
</feature>
<evidence type="ECO:0000256" key="7">
    <source>
        <dbReference type="ARBA" id="ARBA00023010"/>
    </source>
</evidence>
<evidence type="ECO:0000259" key="10">
    <source>
        <dbReference type="Pfam" id="PF02355"/>
    </source>
</evidence>
<evidence type="ECO:0000256" key="8">
    <source>
        <dbReference type="ARBA" id="ARBA00023136"/>
    </source>
</evidence>
<evidence type="ECO:0000259" key="13">
    <source>
        <dbReference type="Pfam" id="PF22599"/>
    </source>
</evidence>
<dbReference type="Gene3D" id="3.30.1360.200">
    <property type="match status" value="1"/>
</dbReference>
<dbReference type="InterPro" id="IPR022813">
    <property type="entry name" value="SecD/SecF_arch_bac"/>
</dbReference>
<dbReference type="RefSeq" id="WP_142943053.1">
    <property type="nucleotide sequence ID" value="NZ_VIKR01000004.1"/>
</dbReference>
<evidence type="ECO:0000313" key="15">
    <source>
        <dbReference type="Proteomes" id="UP000317839"/>
    </source>
</evidence>
<dbReference type="HAMAP" id="MF_01463_B">
    <property type="entry name" value="SecD_B"/>
    <property type="match status" value="1"/>
</dbReference>
<dbReference type="NCBIfam" id="TIGR00916">
    <property type="entry name" value="2A0604s01"/>
    <property type="match status" value="1"/>
</dbReference>
<keyword evidence="7 9" id="KW-0811">Translocation</keyword>
<keyword evidence="2 9" id="KW-0813">Transport</keyword>
<feature type="transmembrane region" description="Helical" evidence="9">
    <location>
        <begin position="498"/>
        <end position="519"/>
    </location>
</feature>
<feature type="domain" description="Protein export membrane protein SecD/SecF C-terminal" evidence="10">
    <location>
        <begin position="423"/>
        <end position="594"/>
    </location>
</feature>
<gene>
    <name evidence="9 14" type="primary">secD</name>
    <name evidence="14" type="ORF">FLL45_15730</name>
</gene>
<dbReference type="Pfam" id="PF13721">
    <property type="entry name" value="SecD-TM1"/>
    <property type="match status" value="1"/>
</dbReference>
<dbReference type="GO" id="GO:0015450">
    <property type="term" value="F:protein-transporting ATPase activity"/>
    <property type="evidence" value="ECO:0007669"/>
    <property type="project" value="InterPro"/>
</dbReference>
<dbReference type="FunFam" id="1.20.1640.10:FF:000004">
    <property type="entry name" value="Protein translocase subunit SecD"/>
    <property type="match status" value="1"/>
</dbReference>
<sequence length="609" mass="66896">MKTYPKNYGYSASNRTSKWQYLIIAVALIFMALSALPNFFPKKQRLLIHSNGAEKAAIQASELYTQLADANLPVNAINSTEQGSELYFANLSDAKKAYERLVQVYGDEYTIMKSEKSGIPQWLVELGLEPIKLGLDLRGGVLFILDVDGDKAFSDRIVHIRDSVKSITRDNKIRDVNVAIANKEQVVVNIYQPQNLQKVAAEIQNRFPLLSMFYESDTQLKLFYAAAAKNSFHQEIMSQSLSTMRGRIEELGITEAVVQRQGRDRIRIELPGASNPDDVRPIIGATASLQFFQLQERGGKYFKTESGESIAVSPVPIFSGKHIKNAKAGRDEMGMPLVHLTLDAIGGDKMLRFSARNIGKPMVTVFSEYYQNTSGETLKKEKVISVATIQAQLGSRFSITHLSSPEKAQELALLLRAGSLDAPITIAKERTINATLGEKNIENGMAALTLGIGVTLLFMIAWYRQLGVIANVALSFNLLCLLGLMSLLPGAVLTLPGIAGFVLTVGMAVDTNVLIFERIKEELKRGRAVSIAVEQGYKNAFATILDANITTLLTALILYAIGYGPVKGFAITLGLGVLTSMFTGVFISKVLTRLFYTNSNSRREKGVMA</sequence>
<keyword evidence="8 9" id="KW-0472">Membrane</keyword>
<accession>A0A545T6R3</accession>
<dbReference type="GO" id="GO:0006605">
    <property type="term" value="P:protein targeting"/>
    <property type="evidence" value="ECO:0007669"/>
    <property type="project" value="UniProtKB-UniRule"/>
</dbReference>
<protein>
    <recommendedName>
        <fullName evidence="9">Protein translocase subunit SecD</fullName>
    </recommendedName>
</protein>
<dbReference type="GO" id="GO:0005886">
    <property type="term" value="C:plasma membrane"/>
    <property type="evidence" value="ECO:0007669"/>
    <property type="project" value="UniProtKB-SubCell"/>
</dbReference>
<comment type="caution">
    <text evidence="14">The sequence shown here is derived from an EMBL/GenBank/DDBJ whole genome shotgun (WGS) entry which is preliminary data.</text>
</comment>
<evidence type="ECO:0000256" key="5">
    <source>
        <dbReference type="ARBA" id="ARBA00022927"/>
    </source>
</evidence>
<comment type="similarity">
    <text evidence="9">Belongs to the SecD/SecF family. SecD subfamily.</text>
</comment>
<dbReference type="Pfam" id="PF02355">
    <property type="entry name" value="SecD_SecF_C"/>
    <property type="match status" value="1"/>
</dbReference>
<organism evidence="14 15">
    <name type="scientific">Aliikangiella marina</name>
    <dbReference type="NCBI Taxonomy" id="1712262"/>
    <lineage>
        <taxon>Bacteria</taxon>
        <taxon>Pseudomonadati</taxon>
        <taxon>Pseudomonadota</taxon>
        <taxon>Gammaproteobacteria</taxon>
        <taxon>Oceanospirillales</taxon>
        <taxon>Pleioneaceae</taxon>
        <taxon>Aliikangiella</taxon>
    </lineage>
</organism>
<dbReference type="NCBIfam" id="TIGR01129">
    <property type="entry name" value="secD"/>
    <property type="match status" value="1"/>
</dbReference>
<evidence type="ECO:0000256" key="4">
    <source>
        <dbReference type="ARBA" id="ARBA00022692"/>
    </source>
</evidence>
<evidence type="ECO:0000256" key="1">
    <source>
        <dbReference type="ARBA" id="ARBA00004651"/>
    </source>
</evidence>
<dbReference type="InterPro" id="IPR055344">
    <property type="entry name" value="SecD_SecF_C_bact"/>
</dbReference>
<comment type="subcellular location">
    <subcellularLocation>
        <location evidence="1 9">Cell membrane</location>
        <topology evidence="1 9">Multi-pass membrane protein</topology>
    </subcellularLocation>
</comment>
<comment type="function">
    <text evidence="9">Part of the Sec protein translocase complex. Interacts with the SecYEG preprotein conducting channel. SecDF uses the proton motive force (PMF) to complete protein translocation after the ATP-dependent function of SecA.</text>
</comment>
<evidence type="ECO:0000313" key="14">
    <source>
        <dbReference type="EMBL" id="TQV72914.1"/>
    </source>
</evidence>
<dbReference type="SUPFAM" id="SSF82866">
    <property type="entry name" value="Multidrug efflux transporter AcrB transmembrane domain"/>
    <property type="match status" value="1"/>
</dbReference>
<evidence type="ECO:0000256" key="9">
    <source>
        <dbReference type="HAMAP-Rule" id="MF_01463"/>
    </source>
</evidence>
<dbReference type="GO" id="GO:0065002">
    <property type="term" value="P:intracellular protein transmembrane transport"/>
    <property type="evidence" value="ECO:0007669"/>
    <property type="project" value="UniProtKB-UniRule"/>
</dbReference>
<dbReference type="PANTHER" id="PTHR30081:SF13">
    <property type="entry name" value="PROTEIN TRANSLOCASE SUBUNIT SECD"/>
    <property type="match status" value="1"/>
</dbReference>
<feature type="transmembrane region" description="Helical" evidence="9">
    <location>
        <begin position="540"/>
        <end position="562"/>
    </location>
</feature>
<dbReference type="InterPro" id="IPR027398">
    <property type="entry name" value="SecD-TM"/>
</dbReference>
<comment type="subunit">
    <text evidence="9">Forms a complex with SecF. Part of the essential Sec protein translocation apparatus which comprises SecA, SecYEG and auxiliary proteins SecDF-YajC and YidC.</text>
</comment>
<dbReference type="OrthoDB" id="9805019at2"/>
<keyword evidence="15" id="KW-1185">Reference proteome</keyword>
<evidence type="ECO:0000259" key="12">
    <source>
        <dbReference type="Pfam" id="PF21760"/>
    </source>
</evidence>
<feature type="transmembrane region" description="Helical" evidence="9">
    <location>
        <begin position="444"/>
        <end position="463"/>
    </location>
</feature>
<dbReference type="Pfam" id="PF21760">
    <property type="entry name" value="SecD_1st"/>
    <property type="match status" value="1"/>
</dbReference>
<proteinExistence type="inferred from homology"/>
<feature type="domain" description="SecDF P1 head subdomain" evidence="13">
    <location>
        <begin position="305"/>
        <end position="422"/>
    </location>
</feature>
<keyword evidence="3 9" id="KW-1003">Cell membrane</keyword>
<dbReference type="EMBL" id="VIKR01000004">
    <property type="protein sequence ID" value="TQV72914.1"/>
    <property type="molecule type" value="Genomic_DNA"/>
</dbReference>
<feature type="transmembrane region" description="Helical" evidence="9">
    <location>
        <begin position="470"/>
        <end position="492"/>
    </location>
</feature>
<dbReference type="InterPro" id="IPR005791">
    <property type="entry name" value="SecD"/>
</dbReference>
<reference evidence="14 15" key="1">
    <citation type="submission" date="2019-06" db="EMBL/GenBank/DDBJ databases">
        <title>Draft genome of Aliikangiella marina GYP-15.</title>
        <authorList>
            <person name="Wang G."/>
        </authorList>
    </citation>
    <scope>NUCLEOTIDE SEQUENCE [LARGE SCALE GENOMIC DNA]</scope>
    <source>
        <strain evidence="14 15">GYP-15</strain>
    </source>
</reference>
<evidence type="ECO:0000256" key="2">
    <source>
        <dbReference type="ARBA" id="ARBA00022448"/>
    </source>
</evidence>
<keyword evidence="5 9" id="KW-0653">Protein transport</keyword>
<dbReference type="Proteomes" id="UP000317839">
    <property type="component" value="Unassembled WGS sequence"/>
</dbReference>
<dbReference type="GO" id="GO:0043952">
    <property type="term" value="P:protein transport by the Sec complex"/>
    <property type="evidence" value="ECO:0007669"/>
    <property type="project" value="UniProtKB-UniRule"/>
</dbReference>
<dbReference type="PANTHER" id="PTHR30081">
    <property type="entry name" value="PROTEIN-EXPORT MEMBRANE PROTEIN SEC"/>
    <property type="match status" value="1"/>
</dbReference>
<feature type="transmembrane region" description="Helical" evidence="9">
    <location>
        <begin position="568"/>
        <end position="596"/>
    </location>
</feature>
<dbReference type="InterPro" id="IPR054384">
    <property type="entry name" value="SecDF_P1_head"/>
</dbReference>
<dbReference type="InterPro" id="IPR048631">
    <property type="entry name" value="SecD_1st"/>
</dbReference>
<keyword evidence="6 9" id="KW-1133">Transmembrane helix</keyword>
<dbReference type="InterPro" id="IPR048634">
    <property type="entry name" value="SecD_SecF_C"/>
</dbReference>
<dbReference type="Gene3D" id="1.20.1640.10">
    <property type="entry name" value="Multidrug efflux transporter AcrB transmembrane domain"/>
    <property type="match status" value="1"/>
</dbReference>
<evidence type="ECO:0000259" key="11">
    <source>
        <dbReference type="Pfam" id="PF13721"/>
    </source>
</evidence>